<gene>
    <name evidence="1" type="ORF">CWE25_11505</name>
</gene>
<organism evidence="1 2">
    <name type="scientific">Idiomarina fontislapidosi</name>
    <dbReference type="NCBI Taxonomy" id="263723"/>
    <lineage>
        <taxon>Bacteria</taxon>
        <taxon>Pseudomonadati</taxon>
        <taxon>Pseudomonadota</taxon>
        <taxon>Gammaproteobacteria</taxon>
        <taxon>Alteromonadales</taxon>
        <taxon>Idiomarinaceae</taxon>
        <taxon>Idiomarina</taxon>
    </lineage>
</organism>
<accession>A0A432XR48</accession>
<sequence>MKTVKEQLSKLVKRDLEEAGSYDELSQKTGISRSTLFRIANQEWQRPGRAIEEAAKKYDVQLRSQNDATQCEPVLKVISEIWDGTDKHAKALADTLKKVHTLALYSR</sequence>
<dbReference type="RefSeq" id="WP_110575866.1">
    <property type="nucleotide sequence ID" value="NZ_PIPV01000012.1"/>
</dbReference>
<comment type="caution">
    <text evidence="1">The sequence shown here is derived from an EMBL/GenBank/DDBJ whole genome shotgun (WGS) entry which is preliminary data.</text>
</comment>
<dbReference type="EMBL" id="PIPV01000012">
    <property type="protein sequence ID" value="RUO51178.1"/>
    <property type="molecule type" value="Genomic_DNA"/>
</dbReference>
<name>A0A432XR48_9GAMM</name>
<dbReference type="AlphaFoldDB" id="A0A432XR48"/>
<dbReference type="OrthoDB" id="6945242at2"/>
<protein>
    <submittedName>
        <fullName evidence="1">Uncharacterized protein</fullName>
    </submittedName>
</protein>
<keyword evidence="2" id="KW-1185">Reference proteome</keyword>
<evidence type="ECO:0000313" key="2">
    <source>
        <dbReference type="Proteomes" id="UP000287330"/>
    </source>
</evidence>
<dbReference type="Proteomes" id="UP000287330">
    <property type="component" value="Unassembled WGS sequence"/>
</dbReference>
<evidence type="ECO:0000313" key="1">
    <source>
        <dbReference type="EMBL" id="RUO51178.1"/>
    </source>
</evidence>
<proteinExistence type="predicted"/>
<reference evidence="2" key="1">
    <citation type="journal article" date="2018" name="Front. Microbiol.">
        <title>Genome-Based Analysis Reveals the Taxonomy and Diversity of the Family Idiomarinaceae.</title>
        <authorList>
            <person name="Liu Y."/>
            <person name="Lai Q."/>
            <person name="Shao Z."/>
        </authorList>
    </citation>
    <scope>NUCLEOTIDE SEQUENCE [LARGE SCALE GENOMIC DNA]</scope>
    <source>
        <strain evidence="2">F23</strain>
    </source>
</reference>